<comment type="caution">
    <text evidence="5">The sequence shown here is derived from an EMBL/GenBank/DDBJ whole genome shotgun (WGS) entry which is preliminary data.</text>
</comment>
<evidence type="ECO:0000313" key="5">
    <source>
        <dbReference type="EMBL" id="THF79817.1"/>
    </source>
</evidence>
<dbReference type="GO" id="GO:0006631">
    <property type="term" value="P:fatty acid metabolic process"/>
    <property type="evidence" value="ECO:0007669"/>
    <property type="project" value="TreeGrafter"/>
</dbReference>
<gene>
    <name evidence="5" type="ORF">E6W99_12555</name>
</gene>
<dbReference type="Gene3D" id="3.30.300.30">
    <property type="match status" value="1"/>
</dbReference>
<dbReference type="InterPro" id="IPR042099">
    <property type="entry name" value="ANL_N_sf"/>
</dbReference>
<dbReference type="AlphaFoldDB" id="A0A4S4BX83"/>
<dbReference type="InterPro" id="IPR045851">
    <property type="entry name" value="AMP-bd_C_sf"/>
</dbReference>
<name>A0A4S4BX83_9BACI</name>
<dbReference type="PANTHER" id="PTHR43201">
    <property type="entry name" value="ACYL-COA SYNTHETASE"/>
    <property type="match status" value="1"/>
</dbReference>
<dbReference type="Gene3D" id="3.40.50.12780">
    <property type="entry name" value="N-terminal domain of ligase-like"/>
    <property type="match status" value="1"/>
</dbReference>
<dbReference type="FunFam" id="3.30.300.30:FF:000008">
    <property type="entry name" value="2,3-dihydroxybenzoate-AMP ligase"/>
    <property type="match status" value="1"/>
</dbReference>
<evidence type="ECO:0000256" key="1">
    <source>
        <dbReference type="ARBA" id="ARBA00006432"/>
    </source>
</evidence>
<dbReference type="Proteomes" id="UP000310334">
    <property type="component" value="Unassembled WGS sequence"/>
</dbReference>
<dbReference type="InterPro" id="IPR000873">
    <property type="entry name" value="AMP-dep_synth/lig_dom"/>
</dbReference>
<feature type="domain" description="AMP-binding enzyme C-terminal" evidence="4">
    <location>
        <begin position="429"/>
        <end position="504"/>
    </location>
</feature>
<dbReference type="PROSITE" id="PS00455">
    <property type="entry name" value="AMP_BINDING"/>
    <property type="match status" value="1"/>
</dbReference>
<evidence type="ECO:0000259" key="3">
    <source>
        <dbReference type="Pfam" id="PF00501"/>
    </source>
</evidence>
<dbReference type="InterPro" id="IPR025110">
    <property type="entry name" value="AMP-bd_C"/>
</dbReference>
<comment type="similarity">
    <text evidence="1">Belongs to the ATP-dependent AMP-binding enzyme family.</text>
</comment>
<dbReference type="PANTHER" id="PTHR43201:SF5">
    <property type="entry name" value="MEDIUM-CHAIN ACYL-COA LIGASE ACSF2, MITOCHONDRIAL"/>
    <property type="match status" value="1"/>
</dbReference>
<dbReference type="EMBL" id="SSNT01000008">
    <property type="protein sequence ID" value="THF79817.1"/>
    <property type="molecule type" value="Genomic_DNA"/>
</dbReference>
<dbReference type="InterPro" id="IPR020845">
    <property type="entry name" value="AMP-binding_CS"/>
</dbReference>
<evidence type="ECO:0000259" key="4">
    <source>
        <dbReference type="Pfam" id="PF13193"/>
    </source>
</evidence>
<dbReference type="Pfam" id="PF00501">
    <property type="entry name" value="AMP-binding"/>
    <property type="match status" value="1"/>
</dbReference>
<keyword evidence="6" id="KW-1185">Reference proteome</keyword>
<dbReference type="Pfam" id="PF13193">
    <property type="entry name" value="AMP-binding_C"/>
    <property type="match status" value="1"/>
</dbReference>
<evidence type="ECO:0000313" key="6">
    <source>
        <dbReference type="Proteomes" id="UP000310334"/>
    </source>
</evidence>
<protein>
    <submittedName>
        <fullName evidence="5">Acyl--CoA ligase</fullName>
    </submittedName>
</protein>
<reference evidence="5 6" key="1">
    <citation type="submission" date="2019-04" db="EMBL/GenBank/DDBJ databases">
        <title>Bacillus sediminilitoris sp. nov., isolated from a tidal flat sediment on the East China Sea.</title>
        <authorList>
            <person name="Wei Y."/>
            <person name="Mao H."/>
            <person name="Fang J."/>
        </authorList>
    </citation>
    <scope>NUCLEOTIDE SEQUENCE [LARGE SCALE GENOMIC DNA]</scope>
    <source>
        <strain evidence="5 6">DSL-17</strain>
    </source>
</reference>
<keyword evidence="2 5" id="KW-0436">Ligase</keyword>
<proteinExistence type="inferred from homology"/>
<feature type="domain" description="AMP-dependent synthetase/ligase" evidence="3">
    <location>
        <begin position="12"/>
        <end position="378"/>
    </location>
</feature>
<dbReference type="RefSeq" id="WP_136354312.1">
    <property type="nucleotide sequence ID" value="NZ_CP046266.1"/>
</dbReference>
<accession>A0A4S4BX83</accession>
<dbReference type="OrthoDB" id="9803968at2"/>
<evidence type="ECO:0000256" key="2">
    <source>
        <dbReference type="ARBA" id="ARBA00022598"/>
    </source>
</evidence>
<organism evidence="5 6">
    <name type="scientific">Metabacillus sediminilitoris</name>
    <dbReference type="NCBI Taxonomy" id="2567941"/>
    <lineage>
        <taxon>Bacteria</taxon>
        <taxon>Bacillati</taxon>
        <taxon>Bacillota</taxon>
        <taxon>Bacilli</taxon>
        <taxon>Bacillales</taxon>
        <taxon>Bacillaceae</taxon>
        <taxon>Metabacillus</taxon>
    </lineage>
</organism>
<dbReference type="SUPFAM" id="SSF56801">
    <property type="entry name" value="Acetyl-CoA synthetase-like"/>
    <property type="match status" value="1"/>
</dbReference>
<dbReference type="GO" id="GO:0031956">
    <property type="term" value="F:medium-chain fatty acid-CoA ligase activity"/>
    <property type="evidence" value="ECO:0007669"/>
    <property type="project" value="TreeGrafter"/>
</dbReference>
<sequence>MENILTLQNILEFSAKSDPNKEAIFDGYKRISYQQLLDDVECLAAALTQLNIRKGDRVMVSLPNWHEFVTIYFSLAKIGAILVPCNTRYQVNEISYILENSRAKAVFLIDNDKNINVFEQYVNKSVENEFEHIFTVRFTKEGNLSFEDLLELGKNKVAQNVLINPKEDVFSILYTSGTTGDPKGAMLTHHNVFSTAQISNIALDCNKNDVFLVAVPAFHVFGMVPSILSAIAVGGRIVFMEEFKAGKALQIIEQEKITIHHGVPTMFILELNHPTFDDVDLSSLKTGIIAAAPCPEEIVKKIRMKMGCNIVVSYGLTETSATLTVTGLDDDDRLRSETIGKPVPGAEVKIVDANREEVASGEVGEIACRSNGVFIGYYNMPEKTSEAIDNDGWFYTGDLGTKDKQGYFRVVGRKKDLIIRGGYNIYPREIEELFYKHPSVLEVAIVGLPDTVLGEVACAAIKLKPNKVETEKAMRQFIEERVADFKVPDRFVFLDELPMTPSGKIKKIALQEILRAKLQYSLR</sequence>